<evidence type="ECO:0000313" key="3">
    <source>
        <dbReference type="Proteomes" id="UP000010847"/>
    </source>
</evidence>
<keyword evidence="3" id="KW-1185">Reference proteome</keyword>
<proteinExistence type="predicted"/>
<dbReference type="GO" id="GO:0004674">
    <property type="term" value="F:protein serine/threonine kinase activity"/>
    <property type="evidence" value="ECO:0007669"/>
    <property type="project" value="UniProtKB-KW"/>
</dbReference>
<organism evidence="2 3">
    <name type="scientific">Desulfitobacterium metallireducens DSM 15288</name>
    <dbReference type="NCBI Taxonomy" id="871968"/>
    <lineage>
        <taxon>Bacteria</taxon>
        <taxon>Bacillati</taxon>
        <taxon>Bacillota</taxon>
        <taxon>Clostridia</taxon>
        <taxon>Eubacteriales</taxon>
        <taxon>Desulfitobacteriaceae</taxon>
        <taxon>Desulfitobacterium</taxon>
    </lineage>
</organism>
<sequence>MRQKLMQCTFVTEQEYQAKREEVHLCIEHALKKLPENEVILVEIAINEAINNAFRAGSGQTLVPAVTLSLSLLESQCLCVRIKDAGSGFCAEEVLSDFSTRTCENNEEWQWGESGRGLFIMETVMDQVHYNAKGNAVSLLKNI</sequence>
<dbReference type="EMBL" id="CP007032">
    <property type="protein sequence ID" value="AHF06429.1"/>
    <property type="molecule type" value="Genomic_DNA"/>
</dbReference>
<reference evidence="2 3" key="1">
    <citation type="submission" date="2013-12" db="EMBL/GenBank/DDBJ databases">
        <authorList>
            <consortium name="DOE Joint Genome Institute"/>
            <person name="Smidt H."/>
            <person name="Huntemann M."/>
            <person name="Han J."/>
            <person name="Chen A."/>
            <person name="Kyrpides N."/>
            <person name="Mavromatis K."/>
            <person name="Markowitz V."/>
            <person name="Palaniappan K."/>
            <person name="Ivanova N."/>
            <person name="Schaumberg A."/>
            <person name="Pati A."/>
            <person name="Liolios K."/>
            <person name="Nordberg H.P."/>
            <person name="Cantor M.N."/>
            <person name="Hua S.X."/>
            <person name="Woyke T."/>
        </authorList>
    </citation>
    <scope>NUCLEOTIDE SEQUENCE [LARGE SCALE GENOMIC DNA]</scope>
    <source>
        <strain evidence="3">DSM 15288</strain>
    </source>
</reference>
<name>W0EB29_9FIRM</name>
<keyword evidence="2" id="KW-0723">Serine/threonine-protein kinase</keyword>
<dbReference type="Proteomes" id="UP000010847">
    <property type="component" value="Chromosome"/>
</dbReference>
<dbReference type="eggNOG" id="COG2172">
    <property type="taxonomic scope" value="Bacteria"/>
</dbReference>
<dbReference type="Pfam" id="PF13581">
    <property type="entry name" value="HATPase_c_2"/>
    <property type="match status" value="1"/>
</dbReference>
<keyword evidence="2" id="KW-0808">Transferase</keyword>
<dbReference type="KEGG" id="dmt:DESME_04660"/>
<dbReference type="CDD" id="cd16936">
    <property type="entry name" value="HATPase_RsbW-like"/>
    <property type="match status" value="1"/>
</dbReference>
<dbReference type="InterPro" id="IPR036890">
    <property type="entry name" value="HATPase_C_sf"/>
</dbReference>
<gene>
    <name evidence="2" type="ORF">DESME_04660</name>
</gene>
<dbReference type="InterPro" id="IPR003594">
    <property type="entry name" value="HATPase_dom"/>
</dbReference>
<accession>W0EB29</accession>
<dbReference type="OrthoDB" id="2883129at2"/>
<dbReference type="HOGENOM" id="CLU_1803014_0_0_9"/>
<evidence type="ECO:0000259" key="1">
    <source>
        <dbReference type="Pfam" id="PF13581"/>
    </source>
</evidence>
<dbReference type="AlphaFoldDB" id="W0EB29"/>
<dbReference type="STRING" id="871968.DESME_04660"/>
<protein>
    <submittedName>
        <fullName evidence="2">Anti-sigma regulatory factor, serine/threonine protein kinase</fullName>
    </submittedName>
</protein>
<dbReference type="RefSeq" id="WP_006715055.1">
    <property type="nucleotide sequence ID" value="NZ_CP007032.1"/>
</dbReference>
<dbReference type="SUPFAM" id="SSF55874">
    <property type="entry name" value="ATPase domain of HSP90 chaperone/DNA topoisomerase II/histidine kinase"/>
    <property type="match status" value="1"/>
</dbReference>
<evidence type="ECO:0000313" key="2">
    <source>
        <dbReference type="EMBL" id="AHF06429.1"/>
    </source>
</evidence>
<keyword evidence="2" id="KW-0418">Kinase</keyword>
<feature type="domain" description="Histidine kinase/HSP90-like ATPase" evidence="1">
    <location>
        <begin position="32"/>
        <end position="139"/>
    </location>
</feature>
<dbReference type="Gene3D" id="3.30.565.10">
    <property type="entry name" value="Histidine kinase-like ATPase, C-terminal domain"/>
    <property type="match status" value="1"/>
</dbReference>